<sequence length="630" mass="66520">MGERSVRVNSRTFGKLIKSAARSGRARAAFELLRRLLDAPGLGGADAVAYSTVIDACAKAGLPEQAEECLGQMAAALLRPDAAAYGAVIDGHARQGDAPQAALWLERMAAARIAPDCAAYTAVIDGWARRGAAQEAAEWLQRMAAARVAPTAASYTAAATGLGRAWLHVWCHGVLELPHSLLDATLLHPVSELTETSAARSLIPDRDPGAVGPLAAGGDGEVHEGARQRRGRTALHEALTANDSAAAARLIEAGGLAMLNQPSAAGCTPLMLLAMGHCDEALLWRLLERSGAASVAERSETRRTAADYAAERESSRGPEVVAALRALEAAEVQRTAAVRCPACGDVVRRRPLLAFFWERASRGTEDNPLLQRFFSQDRHRLLLEARCHQINDTRRVRKEVSESMAVLEALERTAPAVGGGWHIVDLCCGRSITAVLAALRYPGVVVSAVDKLDPRFLPHCTVGVESGADGCASYAQMDVLAPTFVADLGRLVEQTARPAASTPHGMAARPFPLRPLLGMHLCGKLSLQAAAAFGSIDALRVAVLSPCCLPSKADPAAPPSLFGSRDGGEQYRRWAAHLEGAVRGAAPAAAVTSEVVADILSPRNVVICASKLFAQQLWPRVPRHSVVAVG</sequence>
<accession>A0ABN9UU28</accession>
<dbReference type="SUPFAM" id="SSF48403">
    <property type="entry name" value="Ankyrin repeat"/>
    <property type="match status" value="1"/>
</dbReference>
<evidence type="ECO:0000256" key="1">
    <source>
        <dbReference type="ARBA" id="ARBA00022737"/>
    </source>
</evidence>
<evidence type="ECO:0008006" key="5">
    <source>
        <dbReference type="Google" id="ProtNLM"/>
    </source>
</evidence>
<dbReference type="Gene3D" id="1.25.40.20">
    <property type="entry name" value="Ankyrin repeat-containing domain"/>
    <property type="match status" value="1"/>
</dbReference>
<keyword evidence="4" id="KW-1185">Reference proteome</keyword>
<dbReference type="Pfam" id="PF13812">
    <property type="entry name" value="PPR_3"/>
    <property type="match status" value="1"/>
</dbReference>
<gene>
    <name evidence="3" type="ORF">PCOR1329_LOCUS51702</name>
</gene>
<dbReference type="NCBIfam" id="TIGR00756">
    <property type="entry name" value="PPR"/>
    <property type="match status" value="1"/>
</dbReference>
<evidence type="ECO:0000256" key="2">
    <source>
        <dbReference type="PROSITE-ProRule" id="PRU00708"/>
    </source>
</evidence>
<dbReference type="PROSITE" id="PS51375">
    <property type="entry name" value="PPR"/>
    <property type="match status" value="3"/>
</dbReference>
<evidence type="ECO:0000313" key="4">
    <source>
        <dbReference type="Proteomes" id="UP001189429"/>
    </source>
</evidence>
<reference evidence="3" key="1">
    <citation type="submission" date="2023-10" db="EMBL/GenBank/DDBJ databases">
        <authorList>
            <person name="Chen Y."/>
            <person name="Shah S."/>
            <person name="Dougan E. K."/>
            <person name="Thang M."/>
            <person name="Chan C."/>
        </authorList>
    </citation>
    <scope>NUCLEOTIDE SEQUENCE [LARGE SCALE GENOMIC DNA]</scope>
</reference>
<keyword evidence="1" id="KW-0677">Repeat</keyword>
<feature type="repeat" description="PPR" evidence="2">
    <location>
        <begin position="81"/>
        <end position="115"/>
    </location>
</feature>
<proteinExistence type="predicted"/>
<dbReference type="InterPro" id="IPR002885">
    <property type="entry name" value="PPR_rpt"/>
</dbReference>
<name>A0ABN9UU28_9DINO</name>
<dbReference type="SUPFAM" id="SSF53335">
    <property type="entry name" value="S-adenosyl-L-methionine-dependent methyltransferases"/>
    <property type="match status" value="1"/>
</dbReference>
<feature type="repeat" description="PPR" evidence="2">
    <location>
        <begin position="116"/>
        <end position="150"/>
    </location>
</feature>
<dbReference type="InterPro" id="IPR011990">
    <property type="entry name" value="TPR-like_helical_dom_sf"/>
</dbReference>
<comment type="caution">
    <text evidence="3">The sequence shown here is derived from an EMBL/GenBank/DDBJ whole genome shotgun (WGS) entry which is preliminary data.</text>
</comment>
<dbReference type="EMBL" id="CAUYUJ010016281">
    <property type="protein sequence ID" value="CAK0863598.1"/>
    <property type="molecule type" value="Genomic_DNA"/>
</dbReference>
<dbReference type="Proteomes" id="UP001189429">
    <property type="component" value="Unassembled WGS sequence"/>
</dbReference>
<dbReference type="InterPro" id="IPR029063">
    <property type="entry name" value="SAM-dependent_MTases_sf"/>
</dbReference>
<dbReference type="InterPro" id="IPR036770">
    <property type="entry name" value="Ankyrin_rpt-contain_sf"/>
</dbReference>
<feature type="repeat" description="PPR" evidence="2">
    <location>
        <begin position="46"/>
        <end position="80"/>
    </location>
</feature>
<evidence type="ECO:0000313" key="3">
    <source>
        <dbReference type="EMBL" id="CAK0863598.1"/>
    </source>
</evidence>
<dbReference type="Pfam" id="PF01535">
    <property type="entry name" value="PPR"/>
    <property type="match status" value="1"/>
</dbReference>
<protein>
    <recommendedName>
        <fullName evidence="5">Methyltransferase domain-containing protein</fullName>
    </recommendedName>
</protein>
<dbReference type="PANTHER" id="PTHR47447:SF17">
    <property type="entry name" value="OS12G0638900 PROTEIN"/>
    <property type="match status" value="1"/>
</dbReference>
<dbReference type="Gene3D" id="1.25.40.10">
    <property type="entry name" value="Tetratricopeptide repeat domain"/>
    <property type="match status" value="1"/>
</dbReference>
<dbReference type="PANTHER" id="PTHR47447">
    <property type="entry name" value="OS03G0856100 PROTEIN"/>
    <property type="match status" value="1"/>
</dbReference>
<organism evidence="3 4">
    <name type="scientific">Prorocentrum cordatum</name>
    <dbReference type="NCBI Taxonomy" id="2364126"/>
    <lineage>
        <taxon>Eukaryota</taxon>
        <taxon>Sar</taxon>
        <taxon>Alveolata</taxon>
        <taxon>Dinophyceae</taxon>
        <taxon>Prorocentrales</taxon>
        <taxon>Prorocentraceae</taxon>
        <taxon>Prorocentrum</taxon>
    </lineage>
</organism>